<dbReference type="EMBL" id="RBWX01000008">
    <property type="protein sequence ID" value="RKS89262.1"/>
    <property type="molecule type" value="Genomic_DNA"/>
</dbReference>
<sequence length="94" mass="10708">MAVYVVTWNLNKEGAAYTTARATFLKHLAKYDNTQDSGLETVRWISTNESAQQVSDYLRQKLDNNDRLFVSKVVSGAHAGWLEKSVWTWIDARA</sequence>
<reference evidence="1 2" key="1">
    <citation type="submission" date="2018-10" db="EMBL/GenBank/DDBJ databases">
        <title>Genomic Encyclopedia of Type Strains, Phase IV (KMG-IV): sequencing the most valuable type-strain genomes for metagenomic binning, comparative biology and taxonomic classification.</title>
        <authorList>
            <person name="Goeker M."/>
        </authorList>
    </citation>
    <scope>NUCLEOTIDE SEQUENCE [LARGE SCALE GENOMIC DNA]</scope>
    <source>
        <strain evidence="1 2">DSM 19791</strain>
    </source>
</reference>
<dbReference type="Proteomes" id="UP000276029">
    <property type="component" value="Unassembled WGS sequence"/>
</dbReference>
<name>A0ABX9SZF5_SPHMI</name>
<dbReference type="RefSeq" id="WP_121051451.1">
    <property type="nucleotide sequence ID" value="NZ_RBWX01000008.1"/>
</dbReference>
<comment type="caution">
    <text evidence="1">The sequence shown here is derived from an EMBL/GenBank/DDBJ whole genome shotgun (WGS) entry which is preliminary data.</text>
</comment>
<proteinExistence type="predicted"/>
<evidence type="ECO:0008006" key="3">
    <source>
        <dbReference type="Google" id="ProtNLM"/>
    </source>
</evidence>
<organism evidence="1 2">
    <name type="scientific">Sphingosinicella microcystinivorans</name>
    <dbReference type="NCBI Taxonomy" id="335406"/>
    <lineage>
        <taxon>Bacteria</taxon>
        <taxon>Pseudomonadati</taxon>
        <taxon>Pseudomonadota</taxon>
        <taxon>Alphaproteobacteria</taxon>
        <taxon>Sphingomonadales</taxon>
        <taxon>Sphingosinicellaceae</taxon>
        <taxon>Sphingosinicella</taxon>
    </lineage>
</organism>
<evidence type="ECO:0000313" key="1">
    <source>
        <dbReference type="EMBL" id="RKS89262.1"/>
    </source>
</evidence>
<protein>
    <recommendedName>
        <fullName evidence="3">Endonuclease</fullName>
    </recommendedName>
</protein>
<gene>
    <name evidence="1" type="ORF">DFR51_2480</name>
</gene>
<keyword evidence="2" id="KW-1185">Reference proteome</keyword>
<accession>A0ABX9SZF5</accession>
<evidence type="ECO:0000313" key="2">
    <source>
        <dbReference type="Proteomes" id="UP000276029"/>
    </source>
</evidence>